<evidence type="ECO:0000313" key="2">
    <source>
        <dbReference type="EMBL" id="VDO88746.1"/>
    </source>
</evidence>
<dbReference type="InterPro" id="IPR038765">
    <property type="entry name" value="Papain-like_cys_pep_sf"/>
</dbReference>
<name>A0A183M1X0_9TREM</name>
<gene>
    <name evidence="2" type="ORF">SMRZ_LOCUS10045</name>
</gene>
<dbReference type="AlphaFoldDB" id="A0A183M1X0"/>
<accession>A0A183M1X0</accession>
<dbReference type="Gene3D" id="3.90.70.10">
    <property type="entry name" value="Cysteine proteinases"/>
    <property type="match status" value="1"/>
</dbReference>
<evidence type="ECO:0000256" key="1">
    <source>
        <dbReference type="SAM" id="MobiDB-lite"/>
    </source>
</evidence>
<keyword evidence="3" id="KW-1185">Reference proteome</keyword>
<feature type="compositionally biased region" description="Polar residues" evidence="1">
    <location>
        <begin position="11"/>
        <end position="40"/>
    </location>
</feature>
<proteinExistence type="predicted"/>
<dbReference type="SUPFAM" id="SSF54001">
    <property type="entry name" value="Cysteine proteinases"/>
    <property type="match status" value="1"/>
</dbReference>
<reference evidence="2 3" key="1">
    <citation type="submission" date="2018-11" db="EMBL/GenBank/DDBJ databases">
        <authorList>
            <consortium name="Pathogen Informatics"/>
        </authorList>
    </citation>
    <scope>NUCLEOTIDE SEQUENCE [LARGE SCALE GENOMIC DNA]</scope>
    <source>
        <strain evidence="2 3">Zambia</strain>
    </source>
</reference>
<protein>
    <submittedName>
        <fullName evidence="2">Uncharacterized protein</fullName>
    </submittedName>
</protein>
<feature type="region of interest" description="Disordered" evidence="1">
    <location>
        <begin position="1"/>
        <end position="40"/>
    </location>
</feature>
<dbReference type="EMBL" id="UZAI01005019">
    <property type="protein sequence ID" value="VDO88746.1"/>
    <property type="molecule type" value="Genomic_DNA"/>
</dbReference>
<evidence type="ECO:0000313" key="3">
    <source>
        <dbReference type="Proteomes" id="UP000277204"/>
    </source>
</evidence>
<organism evidence="2 3">
    <name type="scientific">Schistosoma margrebowiei</name>
    <dbReference type="NCBI Taxonomy" id="48269"/>
    <lineage>
        <taxon>Eukaryota</taxon>
        <taxon>Metazoa</taxon>
        <taxon>Spiralia</taxon>
        <taxon>Lophotrochozoa</taxon>
        <taxon>Platyhelminthes</taxon>
        <taxon>Trematoda</taxon>
        <taxon>Digenea</taxon>
        <taxon>Strigeidida</taxon>
        <taxon>Schistosomatoidea</taxon>
        <taxon>Schistosomatidae</taxon>
        <taxon>Schistosoma</taxon>
    </lineage>
</organism>
<dbReference type="Proteomes" id="UP000277204">
    <property type="component" value="Unassembled WGS sequence"/>
</dbReference>
<sequence length="127" mass="14066">MNADFKPKPSCSYSTNKQSCSTDSRQNLGENTLNDDSGLSSSSAVARLFGGTMLRHTSCVECQYVSSSRQEQFICLYVPLTKPQELLYQDQAPSENPSFVTKIPVVSLCLPLLHFIVTIVRNLLSEL</sequence>